<dbReference type="EMBL" id="BQNB010017925">
    <property type="protein sequence ID" value="GJT68740.1"/>
    <property type="molecule type" value="Genomic_DNA"/>
</dbReference>
<reference evidence="1" key="1">
    <citation type="journal article" date="2022" name="Int. J. Mol. Sci.">
        <title>Draft Genome of Tanacetum Coccineum: Genomic Comparison of Closely Related Tanacetum-Family Plants.</title>
        <authorList>
            <person name="Yamashiro T."/>
            <person name="Shiraishi A."/>
            <person name="Nakayama K."/>
            <person name="Satake H."/>
        </authorList>
    </citation>
    <scope>NUCLEOTIDE SEQUENCE</scope>
</reference>
<gene>
    <name evidence="1" type="ORF">Tco_1020220</name>
</gene>
<comment type="caution">
    <text evidence="1">The sequence shown here is derived from an EMBL/GenBank/DDBJ whole genome shotgun (WGS) entry which is preliminary data.</text>
</comment>
<name>A0ABQ5FZN2_9ASTR</name>
<proteinExistence type="predicted"/>
<dbReference type="Proteomes" id="UP001151760">
    <property type="component" value="Unassembled WGS sequence"/>
</dbReference>
<reference evidence="1" key="2">
    <citation type="submission" date="2022-01" db="EMBL/GenBank/DDBJ databases">
        <authorList>
            <person name="Yamashiro T."/>
            <person name="Shiraishi A."/>
            <person name="Satake H."/>
            <person name="Nakayama K."/>
        </authorList>
    </citation>
    <scope>NUCLEOTIDE SEQUENCE</scope>
</reference>
<keyword evidence="2" id="KW-1185">Reference proteome</keyword>
<evidence type="ECO:0000313" key="1">
    <source>
        <dbReference type="EMBL" id="GJT68740.1"/>
    </source>
</evidence>
<accession>A0ABQ5FZN2</accession>
<evidence type="ECO:0000313" key="2">
    <source>
        <dbReference type="Proteomes" id="UP001151760"/>
    </source>
</evidence>
<organism evidence="1 2">
    <name type="scientific">Tanacetum coccineum</name>
    <dbReference type="NCBI Taxonomy" id="301880"/>
    <lineage>
        <taxon>Eukaryota</taxon>
        <taxon>Viridiplantae</taxon>
        <taxon>Streptophyta</taxon>
        <taxon>Embryophyta</taxon>
        <taxon>Tracheophyta</taxon>
        <taxon>Spermatophyta</taxon>
        <taxon>Magnoliopsida</taxon>
        <taxon>eudicotyledons</taxon>
        <taxon>Gunneridae</taxon>
        <taxon>Pentapetalae</taxon>
        <taxon>asterids</taxon>
        <taxon>campanulids</taxon>
        <taxon>Asterales</taxon>
        <taxon>Asteraceae</taxon>
        <taxon>Asteroideae</taxon>
        <taxon>Anthemideae</taxon>
        <taxon>Anthemidinae</taxon>
        <taxon>Tanacetum</taxon>
    </lineage>
</organism>
<protein>
    <submittedName>
        <fullName evidence="1">Uncharacterized protein</fullName>
    </submittedName>
</protein>
<sequence length="148" mass="17193">MKQDKAKQVSRDEKLVPSNDRVKIGNNNLRIDPSRTQREETFQVALDILKNTPFYNAFIIFADKNQEFTKPPSSDTLREFLWELGYKGKLANSSEMYIDHMNQPWRTFTAIINRCLSGKTLSNDRLRPSRIDNLCGALYHRGEVDLLL</sequence>